<dbReference type="Pfam" id="PF07374">
    <property type="entry name" value="DUF1492"/>
    <property type="match status" value="1"/>
</dbReference>
<dbReference type="Proteomes" id="UP000284046">
    <property type="component" value="Unassembled WGS sequence"/>
</dbReference>
<dbReference type="AlphaFoldDB" id="A0A413KNF3"/>
<dbReference type="InterPro" id="IPR036388">
    <property type="entry name" value="WH-like_DNA-bd_sf"/>
</dbReference>
<dbReference type="InterPro" id="IPR013324">
    <property type="entry name" value="RNA_pol_sigma_r3/r4-like"/>
</dbReference>
<dbReference type="EMBL" id="QRWZ01000003">
    <property type="protein sequence ID" value="RGT61820.1"/>
    <property type="molecule type" value="Genomic_DNA"/>
</dbReference>
<protein>
    <submittedName>
        <fullName evidence="1">Sigma-70 family RNA polymerase sigma factor</fullName>
    </submittedName>
</protein>
<comment type="caution">
    <text evidence="1">The sequence shown here is derived from an EMBL/GenBank/DDBJ whole genome shotgun (WGS) entry which is preliminary data.</text>
</comment>
<accession>A0A413KNF3</accession>
<dbReference type="SUPFAM" id="SSF88659">
    <property type="entry name" value="Sigma3 and sigma4 domains of RNA polymerase sigma factors"/>
    <property type="match status" value="1"/>
</dbReference>
<evidence type="ECO:0000313" key="1">
    <source>
        <dbReference type="EMBL" id="RGT61820.1"/>
    </source>
</evidence>
<name>A0A413KNF3_STRAP</name>
<evidence type="ECO:0000313" key="2">
    <source>
        <dbReference type="Proteomes" id="UP000284046"/>
    </source>
</evidence>
<sequence length="133" mass="15246">MLNIKQRLQSLKYIDCKIKSKHQELASLKTGIVRGQKFDGKRANQDKNQSEEINIKLIDKADTLYDEITALIKEREDLTKAIETLDDPLENIVMRLFFINGYSWSEVEAKLNAGHGTIQRVRSSALKKISQLV</sequence>
<organism evidence="1 2">
    <name type="scientific">Streptococcus anginosus</name>
    <dbReference type="NCBI Taxonomy" id="1328"/>
    <lineage>
        <taxon>Bacteria</taxon>
        <taxon>Bacillati</taxon>
        <taxon>Bacillota</taxon>
        <taxon>Bacilli</taxon>
        <taxon>Lactobacillales</taxon>
        <taxon>Streptococcaceae</taxon>
        <taxon>Streptococcus</taxon>
        <taxon>Streptococcus anginosus group</taxon>
    </lineage>
</organism>
<proteinExistence type="predicted"/>
<gene>
    <name evidence="1" type="ORF">DWX18_03300</name>
</gene>
<dbReference type="InterPro" id="IPR010861">
    <property type="entry name" value="DUF1492"/>
</dbReference>
<dbReference type="Gene3D" id="1.10.10.10">
    <property type="entry name" value="Winged helix-like DNA-binding domain superfamily/Winged helix DNA-binding domain"/>
    <property type="match status" value="1"/>
</dbReference>
<reference evidence="1 2" key="1">
    <citation type="submission" date="2018-08" db="EMBL/GenBank/DDBJ databases">
        <title>A genome reference for cultivated species of the human gut microbiota.</title>
        <authorList>
            <person name="Zou Y."/>
            <person name="Xue W."/>
            <person name="Luo G."/>
        </authorList>
    </citation>
    <scope>NUCLEOTIDE SEQUENCE [LARGE SCALE GENOMIC DNA]</scope>
    <source>
        <strain evidence="1 2">AF18-38</strain>
    </source>
</reference>